<reference evidence="2 4" key="1">
    <citation type="journal article" date="2009" name="PLoS Biol.">
        <title>Lineage-specific biology revealed by a finished genome assembly of the mouse.</title>
        <authorList>
            <consortium name="Mouse Genome Sequencing Consortium"/>
            <person name="Church D.M."/>
            <person name="Goodstadt L."/>
            <person name="Hillier L.W."/>
            <person name="Zody M.C."/>
            <person name="Goldstein S."/>
            <person name="She X."/>
            <person name="Bult C.J."/>
            <person name="Agarwala R."/>
            <person name="Cherry J.L."/>
            <person name="DiCuccio M."/>
            <person name="Hlavina W."/>
            <person name="Kapustin Y."/>
            <person name="Meric P."/>
            <person name="Maglott D."/>
            <person name="Birtle Z."/>
            <person name="Marques A.C."/>
            <person name="Graves T."/>
            <person name="Zhou S."/>
            <person name="Teague B."/>
            <person name="Potamousis K."/>
            <person name="Churas C."/>
            <person name="Place M."/>
            <person name="Herschleb J."/>
            <person name="Runnheim R."/>
            <person name="Forrest D."/>
            <person name="Amos-Landgraf J."/>
            <person name="Schwartz D.C."/>
            <person name="Cheng Z."/>
            <person name="Lindblad-Toh K."/>
            <person name="Eichler E.E."/>
            <person name="Ponting C.P."/>
        </authorList>
    </citation>
    <scope>NUCLEOTIDE SEQUENCE [LARGE SCALE GENOMIC DNA]</scope>
    <source>
        <strain evidence="2 4">C57BL/6J</strain>
    </source>
</reference>
<protein>
    <submittedName>
        <fullName evidence="2">Rho guanine nucleotide exchange factor 1</fullName>
    </submittedName>
</protein>
<reference evidence="2" key="3">
    <citation type="submission" date="2025-08" db="UniProtKB">
        <authorList>
            <consortium name="Ensembl"/>
        </authorList>
    </citation>
    <scope>IDENTIFICATION</scope>
    <source>
        <strain evidence="2">C57BL/6J</strain>
    </source>
</reference>
<organism evidence="2 4">
    <name type="scientific">Mus musculus</name>
    <name type="common">Mouse</name>
    <dbReference type="NCBI Taxonomy" id="10090"/>
    <lineage>
        <taxon>Eukaryota</taxon>
        <taxon>Metazoa</taxon>
        <taxon>Chordata</taxon>
        <taxon>Craniata</taxon>
        <taxon>Vertebrata</taxon>
        <taxon>Euteleostomi</taxon>
        <taxon>Mammalia</taxon>
        <taxon>Eutheria</taxon>
        <taxon>Euarchontoglires</taxon>
        <taxon>Glires</taxon>
        <taxon>Rodentia</taxon>
        <taxon>Myomorpha</taxon>
        <taxon>Muroidea</taxon>
        <taxon>Muridae</taxon>
        <taxon>Murinae</taxon>
        <taxon>Mus</taxon>
        <taxon>Mus</taxon>
    </lineage>
</organism>
<evidence type="ECO:0000256" key="1">
    <source>
        <dbReference type="SAM" id="MobiDB-lite"/>
    </source>
</evidence>
<dbReference type="Bgee" id="ENSMUSG00000040940">
    <property type="expression patterns" value="Expressed in granulocyte and 243 other cell types or tissues"/>
</dbReference>
<reference evidence="2 4" key="2">
    <citation type="journal article" date="2011" name="PLoS Biol.">
        <title>Modernizing reference genome assemblies.</title>
        <authorList>
            <person name="Church D.M."/>
            <person name="Schneider V.A."/>
            <person name="Graves T."/>
            <person name="Auger K."/>
            <person name="Cunningham F."/>
            <person name="Bouk N."/>
            <person name="Chen H.C."/>
            <person name="Agarwala R."/>
            <person name="McLaren W.M."/>
            <person name="Ritchie G.R."/>
            <person name="Albracht D."/>
            <person name="Kremitzki M."/>
            <person name="Rock S."/>
            <person name="Kotkiewicz H."/>
            <person name="Kremitzki C."/>
            <person name="Wollam A."/>
            <person name="Trani L."/>
            <person name="Fulton L."/>
            <person name="Fulton R."/>
            <person name="Matthews L."/>
            <person name="Whitehead S."/>
            <person name="Chow W."/>
            <person name="Torrance J."/>
            <person name="Dunn M."/>
            <person name="Harden G."/>
            <person name="Threadgold G."/>
            <person name="Wood J."/>
            <person name="Collins J."/>
            <person name="Heath P."/>
            <person name="Griffiths G."/>
            <person name="Pelan S."/>
            <person name="Grafham D."/>
            <person name="Eichler E.E."/>
            <person name="Weinstock G."/>
            <person name="Mardis E.R."/>
            <person name="Wilson R.K."/>
            <person name="Howe K."/>
            <person name="Flicek P."/>
            <person name="Hubbard T."/>
        </authorList>
    </citation>
    <scope>NUCLEOTIDE SEQUENCE [LARGE SCALE GENOMIC DNA]</scope>
    <source>
        <strain evidence="2 4">C57BL/6J</strain>
    </source>
</reference>
<feature type="non-terminal residue" evidence="2">
    <location>
        <position position="30"/>
    </location>
</feature>
<gene>
    <name evidence="2 3" type="primary">Arhgef1</name>
</gene>
<proteinExistence type="predicted"/>
<name>A0A0U1RNQ2_MOUSE</name>
<dbReference type="AGR" id="MGI:1353510"/>
<sequence length="30" mass="3315">MSSSPAESWRWEKSPEGRPQGLPGLAWCPS</sequence>
<evidence type="ECO:0000313" key="3">
    <source>
        <dbReference type="MGI" id="MGI:1353510"/>
    </source>
</evidence>
<dbReference type="GeneTree" id="ENSGT00940000161180"/>
<accession>A0A0U1RNQ2</accession>
<dbReference type="VEuPathDB" id="HostDB:ENSMUSG00000040940"/>
<dbReference type="AlphaFoldDB" id="A0A0U1RNQ2"/>
<dbReference type="Antibodypedia" id="2765">
    <property type="antibodies" value="280 antibodies from 34 providers"/>
</dbReference>
<keyword evidence="4" id="KW-1185">Reference proteome</keyword>
<reference evidence="2" key="4">
    <citation type="submission" date="2025-09" db="UniProtKB">
        <authorList>
            <consortium name="Ensembl"/>
        </authorList>
    </citation>
    <scope>IDENTIFICATION</scope>
    <source>
        <strain evidence="2">C57BL/6J</strain>
    </source>
</reference>
<evidence type="ECO:0000313" key="2">
    <source>
        <dbReference type="Ensembl" id="ENSMUSP00000145659.2"/>
    </source>
</evidence>
<evidence type="ECO:0000313" key="4">
    <source>
        <dbReference type="Proteomes" id="UP000000589"/>
    </source>
</evidence>
<dbReference type="SMR" id="A0A0U1RNQ2"/>
<dbReference type="MGI" id="MGI:1353510">
    <property type="gene designation" value="Arhgef1"/>
</dbReference>
<dbReference type="Proteomes" id="UP000000589">
    <property type="component" value="Chromosome 7"/>
</dbReference>
<feature type="region of interest" description="Disordered" evidence="1">
    <location>
        <begin position="1"/>
        <end position="30"/>
    </location>
</feature>
<dbReference type="ExpressionAtlas" id="A0A0U1RNQ2">
    <property type="expression patterns" value="baseline and differential"/>
</dbReference>
<dbReference type="Ensembl" id="ENSMUST00000206028.2">
    <property type="protein sequence ID" value="ENSMUSP00000145659.2"/>
    <property type="gene ID" value="ENSMUSG00000040940.19"/>
</dbReference>